<comment type="caution">
    <text evidence="6">The sequence shown here is derived from an EMBL/GenBank/DDBJ whole genome shotgun (WGS) entry which is preliminary data.</text>
</comment>
<name>A0ABR3GKG7_9PEZI</name>
<dbReference type="PANTHER" id="PTHR23501:SF78">
    <property type="entry name" value="MAJOR FACILITATOR SUPERFAMILY (MFS) PROFILE DOMAIN-CONTAINING PROTEIN-RELATED"/>
    <property type="match status" value="1"/>
</dbReference>
<accession>A0ABR3GKG7</accession>
<evidence type="ECO:0000256" key="3">
    <source>
        <dbReference type="ARBA" id="ARBA00022989"/>
    </source>
</evidence>
<evidence type="ECO:0000256" key="4">
    <source>
        <dbReference type="ARBA" id="ARBA00023136"/>
    </source>
</evidence>
<feature type="transmembrane region" description="Helical" evidence="5">
    <location>
        <begin position="6"/>
        <end position="25"/>
    </location>
</feature>
<dbReference type="PANTHER" id="PTHR23501">
    <property type="entry name" value="MAJOR FACILITATOR SUPERFAMILY"/>
    <property type="match status" value="1"/>
</dbReference>
<evidence type="ECO:0000313" key="7">
    <source>
        <dbReference type="Proteomes" id="UP001447188"/>
    </source>
</evidence>
<keyword evidence="2 5" id="KW-0812">Transmembrane</keyword>
<evidence type="ECO:0000256" key="2">
    <source>
        <dbReference type="ARBA" id="ARBA00022692"/>
    </source>
</evidence>
<feature type="transmembrane region" description="Helical" evidence="5">
    <location>
        <begin position="100"/>
        <end position="121"/>
    </location>
</feature>
<comment type="subcellular location">
    <subcellularLocation>
        <location evidence="1">Membrane</location>
        <topology evidence="1">Multi-pass membrane protein</topology>
    </subcellularLocation>
</comment>
<evidence type="ECO:0000313" key="6">
    <source>
        <dbReference type="EMBL" id="KAL0636026.1"/>
    </source>
</evidence>
<keyword evidence="3 5" id="KW-1133">Transmembrane helix</keyword>
<protein>
    <submittedName>
        <fullName evidence="6">Uncharacterized protein</fullName>
    </submittedName>
</protein>
<evidence type="ECO:0000256" key="5">
    <source>
        <dbReference type="SAM" id="Phobius"/>
    </source>
</evidence>
<feature type="transmembrane region" description="Helical" evidence="5">
    <location>
        <begin position="45"/>
        <end position="63"/>
    </location>
</feature>
<keyword evidence="4 5" id="KW-0472">Membrane</keyword>
<reference evidence="6 7" key="1">
    <citation type="submission" date="2024-02" db="EMBL/GenBank/DDBJ databases">
        <title>Discinaceae phylogenomics.</title>
        <authorList>
            <person name="Dirks A.C."/>
            <person name="James T.Y."/>
        </authorList>
    </citation>
    <scope>NUCLEOTIDE SEQUENCE [LARGE SCALE GENOMIC DNA]</scope>
    <source>
        <strain evidence="6 7">ACD0624</strain>
    </source>
</reference>
<sequence length="156" mass="16613">MAVTQIIEGIGIGFCFQPGMIVLLANSRKEDRAVATSLRNFSRTVGGAVGLAAFSAVLNNILLSNIPNTIAPQKALQFTTTEGLSDSERNAIIDAYMKGIHVIMCLGCPLISCCLLSSFFIKDVALEGRKEGPAEDVETGNINRVDAHAVDIEKTS</sequence>
<gene>
    <name evidence="6" type="ORF">Q9L58_005055</name>
</gene>
<dbReference type="Proteomes" id="UP001447188">
    <property type="component" value="Unassembled WGS sequence"/>
</dbReference>
<dbReference type="InterPro" id="IPR036259">
    <property type="entry name" value="MFS_trans_sf"/>
</dbReference>
<dbReference type="Gene3D" id="1.20.1250.20">
    <property type="entry name" value="MFS general substrate transporter like domains"/>
    <property type="match status" value="1"/>
</dbReference>
<organism evidence="6 7">
    <name type="scientific">Discina gigas</name>
    <dbReference type="NCBI Taxonomy" id="1032678"/>
    <lineage>
        <taxon>Eukaryota</taxon>
        <taxon>Fungi</taxon>
        <taxon>Dikarya</taxon>
        <taxon>Ascomycota</taxon>
        <taxon>Pezizomycotina</taxon>
        <taxon>Pezizomycetes</taxon>
        <taxon>Pezizales</taxon>
        <taxon>Discinaceae</taxon>
        <taxon>Discina</taxon>
    </lineage>
</organism>
<keyword evidence="7" id="KW-1185">Reference proteome</keyword>
<dbReference type="EMBL" id="JBBBZM010000058">
    <property type="protein sequence ID" value="KAL0636026.1"/>
    <property type="molecule type" value="Genomic_DNA"/>
</dbReference>
<evidence type="ECO:0000256" key="1">
    <source>
        <dbReference type="ARBA" id="ARBA00004141"/>
    </source>
</evidence>
<dbReference type="SUPFAM" id="SSF103473">
    <property type="entry name" value="MFS general substrate transporter"/>
    <property type="match status" value="1"/>
</dbReference>
<proteinExistence type="predicted"/>